<protein>
    <recommendedName>
        <fullName evidence="1">Immunoglobulin I-set domain-containing protein</fullName>
    </recommendedName>
</protein>
<accession>A0ABY6K137</accession>
<organism evidence="2 3">
    <name type="scientific">Cordylochernes scorpioides</name>
    <dbReference type="NCBI Taxonomy" id="51811"/>
    <lineage>
        <taxon>Eukaryota</taxon>
        <taxon>Metazoa</taxon>
        <taxon>Ecdysozoa</taxon>
        <taxon>Arthropoda</taxon>
        <taxon>Chelicerata</taxon>
        <taxon>Arachnida</taxon>
        <taxon>Pseudoscorpiones</taxon>
        <taxon>Cheliferoidea</taxon>
        <taxon>Chernetidae</taxon>
        <taxon>Cordylochernes</taxon>
    </lineage>
</organism>
<dbReference type="InterPro" id="IPR036179">
    <property type="entry name" value="Ig-like_dom_sf"/>
</dbReference>
<dbReference type="Proteomes" id="UP001235939">
    <property type="component" value="Chromosome 01"/>
</dbReference>
<dbReference type="EMBL" id="CP092863">
    <property type="protein sequence ID" value="UYV61588.1"/>
    <property type="molecule type" value="Genomic_DNA"/>
</dbReference>
<keyword evidence="3" id="KW-1185">Reference proteome</keyword>
<dbReference type="InterPro" id="IPR013098">
    <property type="entry name" value="Ig_I-set"/>
</dbReference>
<reference evidence="2 3" key="1">
    <citation type="submission" date="2022-01" db="EMBL/GenBank/DDBJ databases">
        <title>A chromosomal length assembly of Cordylochernes scorpioides.</title>
        <authorList>
            <person name="Zeh D."/>
            <person name="Zeh J."/>
        </authorList>
    </citation>
    <scope>NUCLEOTIDE SEQUENCE [LARGE SCALE GENOMIC DNA]</scope>
    <source>
        <strain evidence="2">IN4F17</strain>
        <tissue evidence="2">Whole Body</tissue>
    </source>
</reference>
<dbReference type="Pfam" id="PF07679">
    <property type="entry name" value="I-set"/>
    <property type="match status" value="1"/>
</dbReference>
<sequence length="109" mass="12083">MVETLASNVSVLLKIEYVCGRYSVTRTDDGATSLLTITGSGRQDSALFTCMATNTYGNDETNIQLRCTGTPEALHWTRQHQNKIDMDPELYTPKIEDIATAVIEMYGDT</sequence>
<evidence type="ECO:0000313" key="3">
    <source>
        <dbReference type="Proteomes" id="UP001235939"/>
    </source>
</evidence>
<dbReference type="SUPFAM" id="SSF48726">
    <property type="entry name" value="Immunoglobulin"/>
    <property type="match status" value="1"/>
</dbReference>
<gene>
    <name evidence="2" type="ORF">LAZ67_1005427</name>
</gene>
<evidence type="ECO:0000313" key="2">
    <source>
        <dbReference type="EMBL" id="UYV61588.1"/>
    </source>
</evidence>
<evidence type="ECO:0000259" key="1">
    <source>
        <dbReference type="Pfam" id="PF07679"/>
    </source>
</evidence>
<dbReference type="Gene3D" id="2.60.40.10">
    <property type="entry name" value="Immunoglobulins"/>
    <property type="match status" value="1"/>
</dbReference>
<proteinExistence type="predicted"/>
<dbReference type="InterPro" id="IPR013783">
    <property type="entry name" value="Ig-like_fold"/>
</dbReference>
<name>A0ABY6K137_9ARAC</name>
<feature type="domain" description="Immunoglobulin I-set" evidence="1">
    <location>
        <begin position="22"/>
        <end position="65"/>
    </location>
</feature>